<comment type="caution">
    <text evidence="1">The sequence shown here is derived from an EMBL/GenBank/DDBJ whole genome shotgun (WGS) entry which is preliminary data.</text>
</comment>
<protein>
    <submittedName>
        <fullName evidence="1">12801_t:CDS:1</fullName>
    </submittedName>
</protein>
<gene>
    <name evidence="1" type="ORF">RFULGI_LOCUS13114</name>
</gene>
<dbReference type="AlphaFoldDB" id="A0A9N9NMI8"/>
<evidence type="ECO:0000313" key="1">
    <source>
        <dbReference type="EMBL" id="CAG8744342.1"/>
    </source>
</evidence>
<proteinExistence type="predicted"/>
<dbReference type="EMBL" id="CAJVPZ010033439">
    <property type="protein sequence ID" value="CAG8744342.1"/>
    <property type="molecule type" value="Genomic_DNA"/>
</dbReference>
<dbReference type="OrthoDB" id="2404209at2759"/>
<accession>A0A9N9NMI8</accession>
<reference evidence="1" key="1">
    <citation type="submission" date="2021-06" db="EMBL/GenBank/DDBJ databases">
        <authorList>
            <person name="Kallberg Y."/>
            <person name="Tangrot J."/>
            <person name="Rosling A."/>
        </authorList>
    </citation>
    <scope>NUCLEOTIDE SEQUENCE</scope>
    <source>
        <strain evidence="1">IN212</strain>
    </source>
</reference>
<dbReference type="Proteomes" id="UP000789396">
    <property type="component" value="Unassembled WGS sequence"/>
</dbReference>
<organism evidence="1 2">
    <name type="scientific">Racocetra fulgida</name>
    <dbReference type="NCBI Taxonomy" id="60492"/>
    <lineage>
        <taxon>Eukaryota</taxon>
        <taxon>Fungi</taxon>
        <taxon>Fungi incertae sedis</taxon>
        <taxon>Mucoromycota</taxon>
        <taxon>Glomeromycotina</taxon>
        <taxon>Glomeromycetes</taxon>
        <taxon>Diversisporales</taxon>
        <taxon>Gigasporaceae</taxon>
        <taxon>Racocetra</taxon>
    </lineage>
</organism>
<sequence>MEPFQVTMPILKLILCLQKYIKESPVALLHFTNNTIEFLNTPDINEDLMENQMPLFIEDLHQVGDPMKELCKIEDHATLFQHYYQLGERLAMHDWDEEVKKKMKNRFTYQSYKNALRITHHVYSLYYIRGAHNLLTTCHLSANILLEMNIENFNLLLEKAWLGSQKEIEQ</sequence>
<feature type="non-terminal residue" evidence="1">
    <location>
        <position position="170"/>
    </location>
</feature>
<keyword evidence="2" id="KW-1185">Reference proteome</keyword>
<name>A0A9N9NMI8_9GLOM</name>
<evidence type="ECO:0000313" key="2">
    <source>
        <dbReference type="Proteomes" id="UP000789396"/>
    </source>
</evidence>